<feature type="domain" description="CBS" evidence="3">
    <location>
        <begin position="7"/>
        <end position="67"/>
    </location>
</feature>
<evidence type="ECO:0000256" key="1">
    <source>
        <dbReference type="ARBA" id="ARBA00023122"/>
    </source>
</evidence>
<sequence length="182" mass="20274">MKVFGFMVPAKNVVTCYVGSPLKGALDDMVEKKIGAVVVLDNDVDTKPVGLLTKSDFLEAYQRGLSLDKTPVEDVMSKHLFCLSKDMHKDEAAKFFGRNKVHHGVVVNDDGDFVGLISAYDLAADSANEDRAWPWIRSEDGKFHHPFAKKSTAPESPTSVRRDSHTFLDYIDSVRELPLMDD</sequence>
<dbReference type="Gene3D" id="3.10.580.10">
    <property type="entry name" value="CBS-domain"/>
    <property type="match status" value="1"/>
</dbReference>
<dbReference type="InterPro" id="IPR046342">
    <property type="entry name" value="CBS_dom_sf"/>
</dbReference>
<reference evidence="4" key="1">
    <citation type="submission" date="2021-01" db="EMBL/GenBank/DDBJ databases">
        <authorList>
            <person name="Corre E."/>
            <person name="Pelletier E."/>
            <person name="Niang G."/>
            <person name="Scheremetjew M."/>
            <person name="Finn R."/>
            <person name="Kale V."/>
            <person name="Holt S."/>
            <person name="Cochrane G."/>
            <person name="Meng A."/>
            <person name="Brown T."/>
            <person name="Cohen L."/>
        </authorList>
    </citation>
    <scope>NUCLEOTIDE SEQUENCE</scope>
    <source>
        <strain evidence="4">CCMP127</strain>
    </source>
</reference>
<dbReference type="SMART" id="SM00116">
    <property type="entry name" value="CBS"/>
    <property type="match status" value="2"/>
</dbReference>
<dbReference type="EMBL" id="HBIM01014156">
    <property type="protein sequence ID" value="CAE0414153.1"/>
    <property type="molecule type" value="Transcribed_RNA"/>
</dbReference>
<dbReference type="PANTHER" id="PTHR43080">
    <property type="entry name" value="CBS DOMAIN-CONTAINING PROTEIN CBSX3, MITOCHONDRIAL"/>
    <property type="match status" value="1"/>
</dbReference>
<dbReference type="PROSITE" id="PS51371">
    <property type="entry name" value="CBS"/>
    <property type="match status" value="2"/>
</dbReference>
<keyword evidence="1 2" id="KW-0129">CBS domain</keyword>
<dbReference type="InterPro" id="IPR000644">
    <property type="entry name" value="CBS_dom"/>
</dbReference>
<feature type="domain" description="CBS" evidence="3">
    <location>
        <begin position="76"/>
        <end position="132"/>
    </location>
</feature>
<dbReference type="Pfam" id="PF00571">
    <property type="entry name" value="CBS"/>
    <property type="match status" value="2"/>
</dbReference>
<name>A0A7S3P5E2_9STRA</name>
<organism evidence="4">
    <name type="scientific">Amphora coffeiformis</name>
    <dbReference type="NCBI Taxonomy" id="265554"/>
    <lineage>
        <taxon>Eukaryota</taxon>
        <taxon>Sar</taxon>
        <taxon>Stramenopiles</taxon>
        <taxon>Ochrophyta</taxon>
        <taxon>Bacillariophyta</taxon>
        <taxon>Bacillariophyceae</taxon>
        <taxon>Bacillariophycidae</taxon>
        <taxon>Thalassiophysales</taxon>
        <taxon>Catenulaceae</taxon>
        <taxon>Amphora</taxon>
    </lineage>
</organism>
<dbReference type="InterPro" id="IPR051257">
    <property type="entry name" value="Diverse_CBS-Domain"/>
</dbReference>
<evidence type="ECO:0000256" key="2">
    <source>
        <dbReference type="PROSITE-ProRule" id="PRU00703"/>
    </source>
</evidence>
<proteinExistence type="predicted"/>
<dbReference type="CDD" id="cd02205">
    <property type="entry name" value="CBS_pair_SF"/>
    <property type="match status" value="1"/>
</dbReference>
<evidence type="ECO:0000313" key="4">
    <source>
        <dbReference type="EMBL" id="CAE0414153.1"/>
    </source>
</evidence>
<dbReference type="PANTHER" id="PTHR43080:SF29">
    <property type="entry name" value="OS02G0818000 PROTEIN"/>
    <property type="match status" value="1"/>
</dbReference>
<protein>
    <recommendedName>
        <fullName evidence="3">CBS domain-containing protein</fullName>
    </recommendedName>
</protein>
<evidence type="ECO:0000259" key="3">
    <source>
        <dbReference type="PROSITE" id="PS51371"/>
    </source>
</evidence>
<dbReference type="SUPFAM" id="SSF54631">
    <property type="entry name" value="CBS-domain pair"/>
    <property type="match status" value="1"/>
</dbReference>
<gene>
    <name evidence="4" type="ORF">ACOF00016_LOCUS11396</name>
</gene>
<dbReference type="AlphaFoldDB" id="A0A7S3P5E2"/>
<accession>A0A7S3P5E2</accession>